<dbReference type="PANTHER" id="PTHR43267">
    <property type="entry name" value="TRNA THREONYLCARBAMOYLADENOSINE DEHYDRATASE"/>
    <property type="match status" value="1"/>
</dbReference>
<dbReference type="RefSeq" id="WP_053397800.1">
    <property type="nucleotide sequence ID" value="NZ_LFQU01000004.1"/>
</dbReference>
<comment type="caution">
    <text evidence="2">The sequence shown here is derived from an EMBL/GenBank/DDBJ whole genome shotgun (WGS) entry which is preliminary data.</text>
</comment>
<evidence type="ECO:0000313" key="2">
    <source>
        <dbReference type="EMBL" id="KOO69200.1"/>
    </source>
</evidence>
<dbReference type="InterPro" id="IPR000594">
    <property type="entry name" value="ThiF_NAD_FAD-bd"/>
</dbReference>
<name>A0A8E1UQQ1_9BACT</name>
<protein>
    <submittedName>
        <fullName evidence="2">Thiamine biosynthesis protein ThiF</fullName>
    </submittedName>
</protein>
<dbReference type="Proteomes" id="UP000036951">
    <property type="component" value="Unassembled WGS sequence"/>
</dbReference>
<dbReference type="GO" id="GO:0061504">
    <property type="term" value="P:cyclic threonylcarbamoyladenosine biosynthetic process"/>
    <property type="evidence" value="ECO:0007669"/>
    <property type="project" value="TreeGrafter"/>
</dbReference>
<accession>A0A8E1UQQ1</accession>
<evidence type="ECO:0000313" key="3">
    <source>
        <dbReference type="Proteomes" id="UP000036951"/>
    </source>
</evidence>
<dbReference type="InterPro" id="IPR045886">
    <property type="entry name" value="ThiF/MoeB/HesA"/>
</dbReference>
<proteinExistence type="predicted"/>
<keyword evidence="3" id="KW-1185">Reference proteome</keyword>
<dbReference type="GO" id="GO:0061503">
    <property type="term" value="F:tRNA threonylcarbamoyladenosine dehydratase"/>
    <property type="evidence" value="ECO:0007669"/>
    <property type="project" value="TreeGrafter"/>
</dbReference>
<dbReference type="Pfam" id="PF00899">
    <property type="entry name" value="ThiF"/>
    <property type="match status" value="1"/>
</dbReference>
<organism evidence="2 3">
    <name type="scientific">Xylanibacter rarus</name>
    <dbReference type="NCBI Taxonomy" id="1676614"/>
    <lineage>
        <taxon>Bacteria</taxon>
        <taxon>Pseudomonadati</taxon>
        <taxon>Bacteroidota</taxon>
        <taxon>Bacteroidia</taxon>
        <taxon>Bacteroidales</taxon>
        <taxon>Prevotellaceae</taxon>
        <taxon>Xylanibacter</taxon>
    </lineage>
</organism>
<dbReference type="OrthoDB" id="9804150at2"/>
<sequence length="241" mass="26750">MNSDLSRTRLLLGDDATERLCATRVIVFGVGGVGSWCVEALVRSGVRHITIVDPDRVCPSNINRQLMATTSTVGKPKVEVLRDRLLDISPEAEVDARFMAFSADTATDFNLNDYDYVVDAIDSIADKMLLIRTACRSKATLLSSMGAARKLDPSRIKVTEFWKVEGCPLARKLRQEFKRQGDKPARKFRCVYSDELLPNQGTSDEARANGSMLHITGIFGFTLASQIINDVFKEAKGEDRE</sequence>
<dbReference type="AlphaFoldDB" id="A0A8E1UQQ1"/>
<dbReference type="CDD" id="cd00755">
    <property type="entry name" value="YgdL_like"/>
    <property type="match status" value="1"/>
</dbReference>
<dbReference type="EMBL" id="LFQU01000004">
    <property type="protein sequence ID" value="KOO69200.1"/>
    <property type="molecule type" value="Genomic_DNA"/>
</dbReference>
<dbReference type="SUPFAM" id="SSF69572">
    <property type="entry name" value="Activating enzymes of the ubiquitin-like proteins"/>
    <property type="match status" value="1"/>
</dbReference>
<evidence type="ECO:0000259" key="1">
    <source>
        <dbReference type="Pfam" id="PF00899"/>
    </source>
</evidence>
<dbReference type="PANTHER" id="PTHR43267:SF1">
    <property type="entry name" value="TRNA THREONYLCARBAMOYLADENOSINE DEHYDRATASE"/>
    <property type="match status" value="1"/>
</dbReference>
<feature type="domain" description="THIF-type NAD/FAD binding fold" evidence="1">
    <location>
        <begin position="7"/>
        <end position="229"/>
    </location>
</feature>
<dbReference type="Gene3D" id="3.40.50.720">
    <property type="entry name" value="NAD(P)-binding Rossmann-like Domain"/>
    <property type="match status" value="1"/>
</dbReference>
<dbReference type="GO" id="GO:0008641">
    <property type="term" value="F:ubiquitin-like modifier activating enzyme activity"/>
    <property type="evidence" value="ECO:0007669"/>
    <property type="project" value="InterPro"/>
</dbReference>
<dbReference type="InterPro" id="IPR035985">
    <property type="entry name" value="Ubiquitin-activating_enz"/>
</dbReference>
<reference evidence="2 3" key="1">
    <citation type="submission" date="2015-06" db="EMBL/GenBank/DDBJ databases">
        <title>Prevotella sp. 109, sp. nov., a novel member of the family Prevotellaceae isolated from human faeces.</title>
        <authorList>
            <person name="Shkoporov A.N."/>
            <person name="Chaplin A.V."/>
            <person name="Kafarskaia L.I."/>
            <person name="Efimov B.A."/>
        </authorList>
    </citation>
    <scope>NUCLEOTIDE SEQUENCE [LARGE SCALE GENOMIC DNA]</scope>
    <source>
        <strain evidence="2 3">109</strain>
    </source>
</reference>
<gene>
    <name evidence="2" type="ORF">ACU52_03665</name>
</gene>